<dbReference type="Proteomes" id="UP000663854">
    <property type="component" value="Unassembled WGS sequence"/>
</dbReference>
<sequence length="449" mass="51953">MMSSIRNVPIDIASTRILHFLRTHNYDDCAIYINRLNSNTFRKILSNHLSIDILLAQLPFSIEVFEVIYSKIFIYDPDIFPIRILKPEKIISKMISLFASTFIEKSITTPIAARSSSSSSSLISKTKDIGMDDERLLTNLSSILRIISYVQPILFKRLLHQKETIDECILYFEQYYSNTTNIYPLKKSSSTSSLIQKNLEGTIRQELESTIVCCQQALHNLETKSTTSKTLTSTYSTPITTRKRSSISTTHTSNSFDDIQNRLYQHKALLNLIEPYLSRTKLHAVMDNLGYKVSIDKQILLAYSHIKSHEKQLPSGEPLLPLFKRFAFAYERIIQLWRRVTDSTLIDECTDDIIINNISATDSSGFYFERSRSQEPRPCRNRYDTIMHRSFRFPSPKFLCTDTDLLLYKDDMAFKNVRPNLIYVDSNIIYEKSSKFKTIINCLVMLPLN</sequence>
<proteinExistence type="predicted"/>
<protein>
    <submittedName>
        <fullName evidence="1">Uncharacterized protein</fullName>
    </submittedName>
</protein>
<dbReference type="InterPro" id="IPR026169">
    <property type="entry name" value="MIEAP"/>
</dbReference>
<evidence type="ECO:0000313" key="4">
    <source>
        <dbReference type="Proteomes" id="UP000663870"/>
    </source>
</evidence>
<dbReference type="AlphaFoldDB" id="A0A814T0K7"/>
<evidence type="ECO:0000313" key="2">
    <source>
        <dbReference type="EMBL" id="CAF1395251.1"/>
    </source>
</evidence>
<dbReference type="GO" id="GO:0035695">
    <property type="term" value="P:mitophagy by internal vacuole formation"/>
    <property type="evidence" value="ECO:0007669"/>
    <property type="project" value="TreeGrafter"/>
</dbReference>
<reference evidence="1" key="1">
    <citation type="submission" date="2021-02" db="EMBL/GenBank/DDBJ databases">
        <authorList>
            <person name="Nowell W R."/>
        </authorList>
    </citation>
    <scope>NUCLEOTIDE SEQUENCE</scope>
</reference>
<dbReference type="Proteomes" id="UP000663870">
    <property type="component" value="Unassembled WGS sequence"/>
</dbReference>
<evidence type="ECO:0000313" key="1">
    <source>
        <dbReference type="EMBL" id="CAF1153543.1"/>
    </source>
</evidence>
<dbReference type="GO" id="GO:0035694">
    <property type="term" value="P:mitochondrial protein catabolic process"/>
    <property type="evidence" value="ECO:0007669"/>
    <property type="project" value="InterPro"/>
</dbReference>
<accession>A0A814T0K7</accession>
<keyword evidence="4" id="KW-1185">Reference proteome</keyword>
<dbReference type="PANTHER" id="PTHR21771:SF1">
    <property type="entry name" value="MITOCHONDRIA-EATING PROTEIN"/>
    <property type="match status" value="1"/>
</dbReference>
<evidence type="ECO:0000313" key="3">
    <source>
        <dbReference type="Proteomes" id="UP000663854"/>
    </source>
</evidence>
<dbReference type="GO" id="GO:0005741">
    <property type="term" value="C:mitochondrial outer membrane"/>
    <property type="evidence" value="ECO:0007669"/>
    <property type="project" value="InterPro"/>
</dbReference>
<dbReference type="PANTHER" id="PTHR21771">
    <property type="entry name" value="MITOCHONDRIA-EATING PROTEIN-RELATED"/>
    <property type="match status" value="1"/>
</dbReference>
<gene>
    <name evidence="2" type="ORF">JXQ802_LOCUS34424</name>
    <name evidence="1" type="ORF">PYM288_LOCUS22357</name>
</gene>
<name>A0A814T0K7_9BILA</name>
<comment type="caution">
    <text evidence="1">The sequence shown here is derived from an EMBL/GenBank/DDBJ whole genome shotgun (WGS) entry which is preliminary data.</text>
</comment>
<dbReference type="EMBL" id="CAJNOH010000951">
    <property type="protein sequence ID" value="CAF1153543.1"/>
    <property type="molecule type" value="Genomic_DNA"/>
</dbReference>
<dbReference type="EMBL" id="CAJNOL010001635">
    <property type="protein sequence ID" value="CAF1395251.1"/>
    <property type="molecule type" value="Genomic_DNA"/>
</dbReference>
<organism evidence="1 3">
    <name type="scientific">Rotaria sordida</name>
    <dbReference type="NCBI Taxonomy" id="392033"/>
    <lineage>
        <taxon>Eukaryota</taxon>
        <taxon>Metazoa</taxon>
        <taxon>Spiralia</taxon>
        <taxon>Gnathifera</taxon>
        <taxon>Rotifera</taxon>
        <taxon>Eurotatoria</taxon>
        <taxon>Bdelloidea</taxon>
        <taxon>Philodinida</taxon>
        <taxon>Philodinidae</taxon>
        <taxon>Rotaria</taxon>
    </lineage>
</organism>